<reference evidence="6" key="1">
    <citation type="submission" date="2015-04" db="EMBL/GenBank/DDBJ databases">
        <authorList>
            <consortium name="Pathogen Informatics"/>
        </authorList>
    </citation>
    <scope>NUCLEOTIDE SEQUENCE [LARGE SCALE GENOMIC DNA]</scope>
    <source>
        <strain evidence="6">8A</strain>
    </source>
</reference>
<dbReference type="GO" id="GO:0016020">
    <property type="term" value="C:membrane"/>
    <property type="evidence" value="ECO:0007669"/>
    <property type="project" value="UniProtKB-SubCell"/>
</dbReference>
<evidence type="ECO:0000256" key="2">
    <source>
        <dbReference type="ARBA" id="ARBA00022692"/>
    </source>
</evidence>
<dbReference type="GeneID" id="39729964"/>
<dbReference type="GO" id="GO:0006506">
    <property type="term" value="P:GPI anchor biosynthetic process"/>
    <property type="evidence" value="ECO:0007669"/>
    <property type="project" value="InterPro"/>
</dbReference>
<feature type="transmembrane region" description="Helical" evidence="5">
    <location>
        <begin position="622"/>
        <end position="645"/>
    </location>
</feature>
<evidence type="ECO:0000256" key="3">
    <source>
        <dbReference type="ARBA" id="ARBA00022989"/>
    </source>
</evidence>
<evidence type="ECO:0000313" key="7">
    <source>
        <dbReference type="Proteomes" id="UP000220797"/>
    </source>
</evidence>
<feature type="transmembrane region" description="Helical" evidence="5">
    <location>
        <begin position="399"/>
        <end position="419"/>
    </location>
</feature>
<dbReference type="VEuPathDB" id="PlasmoDB:PGAL8A_00144000"/>
<keyword evidence="3 5" id="KW-1133">Transmembrane helix</keyword>
<feature type="transmembrane region" description="Helical" evidence="5">
    <location>
        <begin position="373"/>
        <end position="392"/>
    </location>
</feature>
<evidence type="ECO:0000313" key="6">
    <source>
        <dbReference type="EMBL" id="CRG93734.1"/>
    </source>
</evidence>
<dbReference type="PANTHER" id="PTHR20661:SF0">
    <property type="entry name" value="PHOSPHATIDYLINOSITOL-GLYCAN BIOSYNTHESIS CLASS W PROTEIN"/>
    <property type="match status" value="1"/>
</dbReference>
<proteinExistence type="predicted"/>
<dbReference type="Proteomes" id="UP000220797">
    <property type="component" value="Unassembled WGS sequence"/>
</dbReference>
<dbReference type="OMA" id="CNANYIC"/>
<dbReference type="GO" id="GO:0032216">
    <property type="term" value="F:glucosaminyl-phosphatidylinositol O-acyltransferase activity"/>
    <property type="evidence" value="ECO:0007669"/>
    <property type="project" value="TreeGrafter"/>
</dbReference>
<dbReference type="RefSeq" id="XP_028526556.1">
    <property type="nucleotide sequence ID" value="XM_028674979.1"/>
</dbReference>
<evidence type="ECO:0000256" key="4">
    <source>
        <dbReference type="ARBA" id="ARBA00023136"/>
    </source>
</evidence>
<feature type="transmembrane region" description="Helical" evidence="5">
    <location>
        <begin position="439"/>
        <end position="461"/>
    </location>
</feature>
<name>A0A1J1GMS7_PLAGA</name>
<dbReference type="GO" id="GO:0072659">
    <property type="term" value="P:protein localization to plasma membrane"/>
    <property type="evidence" value="ECO:0007669"/>
    <property type="project" value="TreeGrafter"/>
</dbReference>
<dbReference type="GO" id="GO:0005783">
    <property type="term" value="C:endoplasmic reticulum"/>
    <property type="evidence" value="ECO:0007669"/>
    <property type="project" value="TreeGrafter"/>
</dbReference>
<organism evidence="6 7">
    <name type="scientific">Plasmodium gallinaceum</name>
    <dbReference type="NCBI Taxonomy" id="5849"/>
    <lineage>
        <taxon>Eukaryota</taxon>
        <taxon>Sar</taxon>
        <taxon>Alveolata</taxon>
        <taxon>Apicomplexa</taxon>
        <taxon>Aconoidasida</taxon>
        <taxon>Haemosporida</taxon>
        <taxon>Plasmodiidae</taxon>
        <taxon>Plasmodium</taxon>
        <taxon>Plasmodium (Haemamoeba)</taxon>
    </lineage>
</organism>
<dbReference type="EMBL" id="CVMV01000019">
    <property type="protein sequence ID" value="CRG93734.1"/>
    <property type="molecule type" value="Genomic_DNA"/>
</dbReference>
<keyword evidence="2 5" id="KW-0812">Transmembrane</keyword>
<dbReference type="AlphaFoldDB" id="A0A1J1GMS7"/>
<evidence type="ECO:0000256" key="5">
    <source>
        <dbReference type="SAM" id="Phobius"/>
    </source>
</evidence>
<feature type="transmembrane region" description="Helical" evidence="5">
    <location>
        <begin position="227"/>
        <end position="243"/>
    </location>
</feature>
<comment type="caution">
    <text evidence="6">The sequence shown here is derived from an EMBL/GenBank/DDBJ whole genome shotgun (WGS) entry which is preliminary data.</text>
</comment>
<dbReference type="InterPro" id="IPR009447">
    <property type="entry name" value="PIGW/GWT1"/>
</dbReference>
<comment type="subcellular location">
    <subcellularLocation>
        <location evidence="1">Membrane</location>
        <topology evidence="1">Multi-pass membrane protein</topology>
    </subcellularLocation>
</comment>
<gene>
    <name evidence="6" type="primary">GWT1</name>
    <name evidence="6" type="ORF">PGAL8A_00144000</name>
</gene>
<feature type="transmembrane region" description="Helical" evidence="5">
    <location>
        <begin position="276"/>
        <end position="295"/>
    </location>
</feature>
<feature type="transmembrane region" description="Helical" evidence="5">
    <location>
        <begin position="595"/>
        <end position="616"/>
    </location>
</feature>
<accession>A0A1J1GMS7</accession>
<protein>
    <submittedName>
        <fullName evidence="6">GPI-anchored wall transfer protein 1, putative</fullName>
    </submittedName>
</protein>
<feature type="transmembrane region" description="Helical" evidence="5">
    <location>
        <begin position="522"/>
        <end position="541"/>
    </location>
</feature>
<dbReference type="PANTHER" id="PTHR20661">
    <property type="entry name" value="PHOSPHATIDYLINOSITOL-GLYCAN BIOSYNTHESIS CLASS W PROTEIN"/>
    <property type="match status" value="1"/>
</dbReference>
<dbReference type="Pfam" id="PF06423">
    <property type="entry name" value="GWT1"/>
    <property type="match status" value="1"/>
</dbReference>
<dbReference type="OrthoDB" id="15270at2759"/>
<keyword evidence="4 5" id="KW-0472">Membrane</keyword>
<feature type="transmembrane region" description="Helical" evidence="5">
    <location>
        <begin position="344"/>
        <end position="361"/>
    </location>
</feature>
<sequence>MTNINIFVYLFICPLNVLYILDMPCYFHDVNMKIQNKNLFIYGDKTKNGKYSLHYEEYLYEISKVYYNIILKNNKEIRNTQSNNYDLIWNNNNSSNNGYQLKEVHIKEDKMHLFYEKEANKVEIIVNKINDVTNYFDLFKNWCIYKLNDKDYTLLKNSTDNSKELIINSYYIYMYLMFFSLCIYLEKGLFITFPSLRKYELIITIFIVFIPLIFFLFFYFYFSALKILTTYIVLYISFFAFYLKKEKIKIKDIYFKKMKDTKNNKYCYKSLTNFRLMNMCATYMCIFAVDFFFFPKHFAKSAYYGNTLMDIGIGTCIISSAYSFKKTKFEYIRDHKKIIELKNIILFILGISRLIAIRIFNYKYNLTEYGVDWNFFLTLFSTFVISNFFFVILKKIRNIFVFSCISIFLYELFIYYFNIHDYLLLESERTNIFSSNKEGLFNIIGSVNLFLFSFIIGQYILNDTIPESVDESKCNIYKGEEKKKQLNLENTKKENIQFKYYHPFLYTIFNLLNNIYSFKKKYYNIYFNIKLFLMSFLFYSFHFILNSFEIYSVRILCNANYIFITSSVCLFAIAMGYLLEILLIENMNINILDKLNSITLEIFLFCNILVGIFNIFLKPLLYPLIFGIIILILYTYLFMIFTYYLPLYPKKKKIMNNKQE</sequence>
<keyword evidence="7" id="KW-1185">Reference proteome</keyword>
<feature type="transmembrane region" description="Helical" evidence="5">
    <location>
        <begin position="561"/>
        <end position="583"/>
    </location>
</feature>
<feature type="transmembrane region" description="Helical" evidence="5">
    <location>
        <begin position="170"/>
        <end position="189"/>
    </location>
</feature>
<feature type="transmembrane region" description="Helical" evidence="5">
    <location>
        <begin position="201"/>
        <end position="221"/>
    </location>
</feature>
<evidence type="ECO:0000256" key="1">
    <source>
        <dbReference type="ARBA" id="ARBA00004141"/>
    </source>
</evidence>
<feature type="transmembrane region" description="Helical" evidence="5">
    <location>
        <begin position="301"/>
        <end position="324"/>
    </location>
</feature>